<dbReference type="Proteomes" id="UP000189835">
    <property type="component" value="Unassembled WGS sequence"/>
</dbReference>
<proteinExistence type="predicted"/>
<sequence length="361" mass="40766">MLEALDRGIHGYFPFSHSGRLRRDRLDDWLTDELDEAIDEILDDFEGFDEFLTASQMSRAVQRNQVLSSQLGWQSHYDAIVRLLAATGCLRPNYSPGWQDLSAAIACWQQRQGLTADGIIGRDTWRRLQGILGRPTVPSQVKPSSPTQKALTYGVPGGTLLDPFYRDLDAKFIKKGKRTGRSRHLGIDVQARRGSPVYATLRPDVSIEKLNRYSLGISGQGMATLQYAKVFPWGISWDRQPGGYGGAVTLVCVYNYRRLNDLRAYFTLSIEYLHLITEQHPPKDDSGRLLEYANGRTLGPRMRHGAILYADELTGSSPLLVGYLGATRTPHVHIQASYRDGEYKTRPRRTDIKFDPTIMLY</sequence>
<comment type="caution">
    <text evidence="2">The sequence shown here is derived from an EMBL/GenBank/DDBJ whole genome shotgun (WGS) entry which is preliminary data.</text>
</comment>
<dbReference type="InterPro" id="IPR002477">
    <property type="entry name" value="Peptidoglycan-bd-like"/>
</dbReference>
<dbReference type="InterPro" id="IPR036366">
    <property type="entry name" value="PGBDSf"/>
</dbReference>
<reference evidence="2 3" key="1">
    <citation type="submission" date="2017-02" db="EMBL/GenBank/DDBJ databases">
        <title>Genome sequence of Microcystis aeruginosa KW.</title>
        <authorList>
            <person name="Oh H.-M."/>
            <person name="Ahn C.-Y."/>
            <person name="Jeong H."/>
            <person name="Srivastava A."/>
            <person name="Lee H.-G."/>
            <person name="Kang S.-R."/>
        </authorList>
    </citation>
    <scope>NUCLEOTIDE SEQUENCE [LARGE SCALE GENOMIC DNA]</scope>
    <source>
        <strain evidence="2 3">KW</strain>
    </source>
</reference>
<protein>
    <recommendedName>
        <fullName evidence="1">Peptidoglycan binding-like domain-containing protein</fullName>
    </recommendedName>
</protein>
<dbReference type="EMBL" id="MVGR01000003">
    <property type="protein sequence ID" value="OPF18992.1"/>
    <property type="molecule type" value="Genomic_DNA"/>
</dbReference>
<dbReference type="Gene3D" id="1.10.101.10">
    <property type="entry name" value="PGBD-like superfamily/PGBD"/>
    <property type="match status" value="1"/>
</dbReference>
<accession>A0A1V4BWB7</accession>
<evidence type="ECO:0000259" key="1">
    <source>
        <dbReference type="Pfam" id="PF01471"/>
    </source>
</evidence>
<dbReference type="Pfam" id="PF01471">
    <property type="entry name" value="PG_binding_1"/>
    <property type="match status" value="1"/>
</dbReference>
<evidence type="ECO:0000313" key="2">
    <source>
        <dbReference type="EMBL" id="OPF18992.1"/>
    </source>
</evidence>
<dbReference type="InterPro" id="IPR036365">
    <property type="entry name" value="PGBD-like_sf"/>
</dbReference>
<organism evidence="2 3">
    <name type="scientific">Microcystis aeruginosa KW</name>
    <dbReference type="NCBI Taxonomy" id="1960155"/>
    <lineage>
        <taxon>Bacteria</taxon>
        <taxon>Bacillati</taxon>
        <taxon>Cyanobacteriota</taxon>
        <taxon>Cyanophyceae</taxon>
        <taxon>Oscillatoriophycideae</taxon>
        <taxon>Chroococcales</taxon>
        <taxon>Microcystaceae</taxon>
        <taxon>Microcystis</taxon>
    </lineage>
</organism>
<feature type="domain" description="Peptidoglycan binding-like" evidence="1">
    <location>
        <begin position="100"/>
        <end position="128"/>
    </location>
</feature>
<evidence type="ECO:0000313" key="3">
    <source>
        <dbReference type="Proteomes" id="UP000189835"/>
    </source>
</evidence>
<dbReference type="AlphaFoldDB" id="A0A1V4BWB7"/>
<name>A0A1V4BWB7_MICAE</name>
<gene>
    <name evidence="2" type="ORF">B1L04_06175</name>
</gene>
<dbReference type="RefSeq" id="WP_079206116.1">
    <property type="nucleotide sequence ID" value="NZ_MVGR01000003.1"/>
</dbReference>
<dbReference type="SUPFAM" id="SSF47090">
    <property type="entry name" value="PGBD-like"/>
    <property type="match status" value="1"/>
</dbReference>